<protein>
    <submittedName>
        <fullName evidence="7">DUF423 domain-containing protein</fullName>
    </submittedName>
</protein>
<keyword evidence="5 6" id="KW-0472">Membrane</keyword>
<proteinExistence type="inferred from homology"/>
<feature type="transmembrane region" description="Helical" evidence="6">
    <location>
        <begin position="101"/>
        <end position="124"/>
    </location>
</feature>
<keyword evidence="8" id="KW-1185">Reference proteome</keyword>
<evidence type="ECO:0000256" key="5">
    <source>
        <dbReference type="ARBA" id="ARBA00023136"/>
    </source>
</evidence>
<evidence type="ECO:0000256" key="4">
    <source>
        <dbReference type="ARBA" id="ARBA00022989"/>
    </source>
</evidence>
<dbReference type="PANTHER" id="PTHR43461:SF1">
    <property type="entry name" value="TRANSMEMBRANE PROTEIN 256"/>
    <property type="match status" value="1"/>
</dbReference>
<accession>A0ABW5X9N3</accession>
<dbReference type="EMBL" id="JBHUOJ010000037">
    <property type="protein sequence ID" value="MFD2834953.1"/>
    <property type="molecule type" value="Genomic_DNA"/>
</dbReference>
<name>A0ABW5X9N3_9FLAO</name>
<dbReference type="PANTHER" id="PTHR43461">
    <property type="entry name" value="TRANSMEMBRANE PROTEIN 256"/>
    <property type="match status" value="1"/>
</dbReference>
<evidence type="ECO:0000256" key="3">
    <source>
        <dbReference type="ARBA" id="ARBA00022692"/>
    </source>
</evidence>
<keyword evidence="3 6" id="KW-0812">Transmembrane</keyword>
<gene>
    <name evidence="7" type="ORF">ACFSYS_16800</name>
</gene>
<evidence type="ECO:0000313" key="8">
    <source>
        <dbReference type="Proteomes" id="UP001597438"/>
    </source>
</evidence>
<evidence type="ECO:0000256" key="2">
    <source>
        <dbReference type="ARBA" id="ARBA00009694"/>
    </source>
</evidence>
<feature type="transmembrane region" description="Helical" evidence="6">
    <location>
        <begin position="47"/>
        <end position="63"/>
    </location>
</feature>
<keyword evidence="4 6" id="KW-1133">Transmembrane helix</keyword>
<dbReference type="Proteomes" id="UP001597438">
    <property type="component" value="Unassembled WGS sequence"/>
</dbReference>
<feature type="transmembrane region" description="Helical" evidence="6">
    <location>
        <begin position="70"/>
        <end position="89"/>
    </location>
</feature>
<comment type="similarity">
    <text evidence="2">Belongs to the UPF0382 family.</text>
</comment>
<comment type="caution">
    <text evidence="7">The sequence shown here is derived from an EMBL/GenBank/DDBJ whole genome shotgun (WGS) entry which is preliminary data.</text>
</comment>
<sequence length="129" mass="14223">MQRKFLITGAILGLIAVLFGAFAAHGLKDLLSVESIATFETGVKFQMYHALLFLILGSLESQLKKLNNLIFFMFLSGIILFSGSIYLLATNSLYAFDAAKIAMLTPLGGTILITGWGMLIWRFIKLKSK</sequence>
<dbReference type="RefSeq" id="WP_251740095.1">
    <property type="nucleotide sequence ID" value="NZ_JBHUOJ010000037.1"/>
</dbReference>
<dbReference type="InterPro" id="IPR006696">
    <property type="entry name" value="DUF423"/>
</dbReference>
<comment type="subcellular location">
    <subcellularLocation>
        <location evidence="1">Membrane</location>
        <topology evidence="1">Multi-pass membrane protein</topology>
    </subcellularLocation>
</comment>
<evidence type="ECO:0000256" key="6">
    <source>
        <dbReference type="SAM" id="Phobius"/>
    </source>
</evidence>
<evidence type="ECO:0000313" key="7">
    <source>
        <dbReference type="EMBL" id="MFD2834953.1"/>
    </source>
</evidence>
<reference evidence="8" key="1">
    <citation type="journal article" date="2019" name="Int. J. Syst. Evol. Microbiol.">
        <title>The Global Catalogue of Microorganisms (GCM) 10K type strain sequencing project: providing services to taxonomists for standard genome sequencing and annotation.</title>
        <authorList>
            <consortium name="The Broad Institute Genomics Platform"/>
            <consortium name="The Broad Institute Genome Sequencing Center for Infectious Disease"/>
            <person name="Wu L."/>
            <person name="Ma J."/>
        </authorList>
    </citation>
    <scope>NUCLEOTIDE SEQUENCE [LARGE SCALE GENOMIC DNA]</scope>
    <source>
        <strain evidence="8">KCTC 52925</strain>
    </source>
</reference>
<organism evidence="7 8">
    <name type="scientific">Christiangramia antarctica</name>
    <dbReference type="NCBI Taxonomy" id="2058158"/>
    <lineage>
        <taxon>Bacteria</taxon>
        <taxon>Pseudomonadati</taxon>
        <taxon>Bacteroidota</taxon>
        <taxon>Flavobacteriia</taxon>
        <taxon>Flavobacteriales</taxon>
        <taxon>Flavobacteriaceae</taxon>
        <taxon>Christiangramia</taxon>
    </lineage>
</organism>
<dbReference type="Pfam" id="PF04241">
    <property type="entry name" value="DUF423"/>
    <property type="match status" value="1"/>
</dbReference>
<evidence type="ECO:0000256" key="1">
    <source>
        <dbReference type="ARBA" id="ARBA00004141"/>
    </source>
</evidence>